<dbReference type="Proteomes" id="UP000473278">
    <property type="component" value="Unassembled WGS sequence"/>
</dbReference>
<dbReference type="AlphaFoldDB" id="A0A6M1SSI8"/>
<keyword evidence="2" id="KW-1185">Reference proteome</keyword>
<comment type="caution">
    <text evidence="1">The sequence shown here is derived from an EMBL/GenBank/DDBJ whole genome shotgun (WGS) entry which is preliminary data.</text>
</comment>
<name>A0A6M1SSI8_9BACT</name>
<dbReference type="RefSeq" id="WP_165138046.1">
    <property type="nucleotide sequence ID" value="NZ_JAALLT010000001.1"/>
</dbReference>
<organism evidence="1 2">
    <name type="scientific">Halalkalibaculum roseum</name>
    <dbReference type="NCBI Taxonomy" id="2709311"/>
    <lineage>
        <taxon>Bacteria</taxon>
        <taxon>Pseudomonadati</taxon>
        <taxon>Balneolota</taxon>
        <taxon>Balneolia</taxon>
        <taxon>Balneolales</taxon>
        <taxon>Balneolaceae</taxon>
        <taxon>Halalkalibaculum</taxon>
    </lineage>
</organism>
<evidence type="ECO:0008006" key="3">
    <source>
        <dbReference type="Google" id="ProtNLM"/>
    </source>
</evidence>
<sequence>MKTPGKPNNTSWPELPTPDKWQETLDTVHLWSQIIGKIRLENMPWINHSWHVPLYVSSRGLTTSFIPHPSGGFEIEFDFLDHRLIVRKANIESVSFPLNSLSVSDFYHKTLDILDQMDIKTRIYPKPVELPDPITPFPENTDTITYNAEAIHRFWMALTQVNRVFIRFRSKFCGKVSPVHFFWGAFDLAVTRFSGRTAPKHPGGIPNCADWVMEESYSHELSSAGFWSGSGYGEPAFYAYAYPEPEGFKNAEINPKEAFYYEELGEYLLPYRVVSNASNPDRTLLDFLQTTYVAAAVNGNWDREALETKRIF</sequence>
<reference evidence="1 2" key="1">
    <citation type="submission" date="2020-02" db="EMBL/GenBank/DDBJ databases">
        <title>Balneolaceae bacterium YR4-1, complete genome.</title>
        <authorList>
            <person name="Li Y."/>
            <person name="Wu S."/>
        </authorList>
    </citation>
    <scope>NUCLEOTIDE SEQUENCE [LARGE SCALE GENOMIC DNA]</scope>
    <source>
        <strain evidence="1 2">YR4-1</strain>
    </source>
</reference>
<dbReference type="Pfam" id="PF19459">
    <property type="entry name" value="DUF5996"/>
    <property type="match status" value="1"/>
</dbReference>
<dbReference type="InterPro" id="IPR046038">
    <property type="entry name" value="DUF5996"/>
</dbReference>
<evidence type="ECO:0000313" key="2">
    <source>
        <dbReference type="Proteomes" id="UP000473278"/>
    </source>
</evidence>
<protein>
    <recommendedName>
        <fullName evidence="3">Ava_C0101 and related proteins</fullName>
    </recommendedName>
</protein>
<evidence type="ECO:0000313" key="1">
    <source>
        <dbReference type="EMBL" id="NGP75058.1"/>
    </source>
</evidence>
<gene>
    <name evidence="1" type="ORF">G3570_00320</name>
</gene>
<dbReference type="EMBL" id="JAALLT010000001">
    <property type="protein sequence ID" value="NGP75058.1"/>
    <property type="molecule type" value="Genomic_DNA"/>
</dbReference>
<accession>A0A6M1SSI8</accession>
<proteinExistence type="predicted"/>